<dbReference type="STRING" id="105231.A0A1Y1HVA3"/>
<proteinExistence type="inferred from homology"/>
<keyword evidence="3" id="KW-0808">Transferase</keyword>
<dbReference type="Pfam" id="PF01795">
    <property type="entry name" value="Methyltransf_5"/>
    <property type="match status" value="1"/>
</dbReference>
<dbReference type="PANTHER" id="PTHR11265">
    <property type="entry name" value="S-ADENOSYL-METHYLTRANSFERASE MRAW"/>
    <property type="match status" value="1"/>
</dbReference>
<evidence type="ECO:0000256" key="3">
    <source>
        <dbReference type="ARBA" id="ARBA00022679"/>
    </source>
</evidence>
<dbReference type="InterPro" id="IPR023397">
    <property type="entry name" value="SAM-dep_MeTrfase_MraW_recog"/>
</dbReference>
<dbReference type="SUPFAM" id="SSF53335">
    <property type="entry name" value="S-adenosyl-L-methionine-dependent methyltransferases"/>
    <property type="match status" value="1"/>
</dbReference>
<evidence type="ECO:0000256" key="5">
    <source>
        <dbReference type="SAM" id="MobiDB-lite"/>
    </source>
</evidence>
<name>A0A1Y1HVA3_KLENI</name>
<accession>A0A1Y1HVA3</accession>
<keyword evidence="4" id="KW-0949">S-adenosyl-L-methionine</keyword>
<dbReference type="EMBL" id="DF237038">
    <property type="protein sequence ID" value="GAQ81732.1"/>
    <property type="molecule type" value="Genomic_DNA"/>
</dbReference>
<dbReference type="InterPro" id="IPR029063">
    <property type="entry name" value="SAM-dependent_MTases_sf"/>
</dbReference>
<dbReference type="InterPro" id="IPR002903">
    <property type="entry name" value="RsmH"/>
</dbReference>
<evidence type="ECO:0008006" key="8">
    <source>
        <dbReference type="Google" id="ProtNLM"/>
    </source>
</evidence>
<dbReference type="GO" id="GO:0008168">
    <property type="term" value="F:methyltransferase activity"/>
    <property type="evidence" value="ECO:0007669"/>
    <property type="project" value="UniProtKB-KW"/>
</dbReference>
<dbReference type="Gene3D" id="1.10.150.170">
    <property type="entry name" value="Putative methyltransferase TM0872, insert domain"/>
    <property type="match status" value="1"/>
</dbReference>
<dbReference type="OrthoDB" id="439808at2759"/>
<sequence length="217" mass="24382">MQVDEADRGFSFMRDGPLDMRMNPSAAVTAEQIVNDWSEDRLGKIIRDYGEERYWKSIARRIAEARTVSRIRTTGELVDLVGGPRPGRRKGGAPRGIHPATRTFQALRIAVNDELGVLERGIPRAIECLAPGGRLAVISFHSLEDRIVKRAFLAAAGRPYVEEEDEVAYSTSNIFLEKETPKPLVKILTRKPFVPSEEEARKNSRSRSAKLRVVEKL</sequence>
<dbReference type="Gene3D" id="3.40.50.150">
    <property type="entry name" value="Vaccinia Virus protein VP39"/>
    <property type="match status" value="1"/>
</dbReference>
<evidence type="ECO:0000256" key="2">
    <source>
        <dbReference type="ARBA" id="ARBA00022603"/>
    </source>
</evidence>
<keyword evidence="2" id="KW-0489">Methyltransferase</keyword>
<evidence type="ECO:0000313" key="6">
    <source>
        <dbReference type="EMBL" id="GAQ81732.1"/>
    </source>
</evidence>
<dbReference type="Proteomes" id="UP000054558">
    <property type="component" value="Unassembled WGS sequence"/>
</dbReference>
<evidence type="ECO:0000313" key="7">
    <source>
        <dbReference type="Proteomes" id="UP000054558"/>
    </source>
</evidence>
<gene>
    <name evidence="6" type="ORF">KFL_000890210</name>
</gene>
<organism evidence="6 7">
    <name type="scientific">Klebsormidium nitens</name>
    <name type="common">Green alga</name>
    <name type="synonym">Ulothrix nitens</name>
    <dbReference type="NCBI Taxonomy" id="105231"/>
    <lineage>
        <taxon>Eukaryota</taxon>
        <taxon>Viridiplantae</taxon>
        <taxon>Streptophyta</taxon>
        <taxon>Klebsormidiophyceae</taxon>
        <taxon>Klebsormidiales</taxon>
        <taxon>Klebsormidiaceae</taxon>
        <taxon>Klebsormidium</taxon>
    </lineage>
</organism>
<comment type="similarity">
    <text evidence="1">Belongs to the methyltransferase superfamily. RsmH family.</text>
</comment>
<evidence type="ECO:0000256" key="1">
    <source>
        <dbReference type="ARBA" id="ARBA00010396"/>
    </source>
</evidence>
<dbReference type="GO" id="GO:0032259">
    <property type="term" value="P:methylation"/>
    <property type="evidence" value="ECO:0007669"/>
    <property type="project" value="UniProtKB-KW"/>
</dbReference>
<reference evidence="6 7" key="1">
    <citation type="journal article" date="2014" name="Nat. Commun.">
        <title>Klebsormidium flaccidum genome reveals primary factors for plant terrestrial adaptation.</title>
        <authorList>
            <person name="Hori K."/>
            <person name="Maruyama F."/>
            <person name="Fujisawa T."/>
            <person name="Togashi T."/>
            <person name="Yamamoto N."/>
            <person name="Seo M."/>
            <person name="Sato S."/>
            <person name="Yamada T."/>
            <person name="Mori H."/>
            <person name="Tajima N."/>
            <person name="Moriyama T."/>
            <person name="Ikeuchi M."/>
            <person name="Watanabe M."/>
            <person name="Wada H."/>
            <person name="Kobayashi K."/>
            <person name="Saito M."/>
            <person name="Masuda T."/>
            <person name="Sasaki-Sekimoto Y."/>
            <person name="Mashiguchi K."/>
            <person name="Awai K."/>
            <person name="Shimojima M."/>
            <person name="Masuda S."/>
            <person name="Iwai M."/>
            <person name="Nobusawa T."/>
            <person name="Narise T."/>
            <person name="Kondo S."/>
            <person name="Saito H."/>
            <person name="Sato R."/>
            <person name="Murakawa M."/>
            <person name="Ihara Y."/>
            <person name="Oshima-Yamada Y."/>
            <person name="Ohtaka K."/>
            <person name="Satoh M."/>
            <person name="Sonobe K."/>
            <person name="Ishii M."/>
            <person name="Ohtani R."/>
            <person name="Kanamori-Sato M."/>
            <person name="Honoki R."/>
            <person name="Miyazaki D."/>
            <person name="Mochizuki H."/>
            <person name="Umetsu J."/>
            <person name="Higashi K."/>
            <person name="Shibata D."/>
            <person name="Kamiya Y."/>
            <person name="Sato N."/>
            <person name="Nakamura Y."/>
            <person name="Tabata S."/>
            <person name="Ida S."/>
            <person name="Kurokawa K."/>
            <person name="Ohta H."/>
        </authorList>
    </citation>
    <scope>NUCLEOTIDE SEQUENCE [LARGE SCALE GENOMIC DNA]</scope>
    <source>
        <strain evidence="6 7">NIES-2285</strain>
    </source>
</reference>
<keyword evidence="7" id="KW-1185">Reference proteome</keyword>
<dbReference type="SUPFAM" id="SSF81799">
    <property type="entry name" value="Putative methyltransferase TM0872, insert domain"/>
    <property type="match status" value="1"/>
</dbReference>
<dbReference type="PANTHER" id="PTHR11265:SF0">
    <property type="entry name" value="12S RRNA N4-METHYLCYTIDINE METHYLTRANSFERASE"/>
    <property type="match status" value="1"/>
</dbReference>
<dbReference type="NCBIfam" id="TIGR00006">
    <property type="entry name" value="16S rRNA (cytosine(1402)-N(4))-methyltransferase RsmH"/>
    <property type="match status" value="1"/>
</dbReference>
<feature type="region of interest" description="Disordered" evidence="5">
    <location>
        <begin position="196"/>
        <end position="217"/>
    </location>
</feature>
<protein>
    <recommendedName>
        <fullName evidence="8">S-adenosyl-methyltransferase</fullName>
    </recommendedName>
</protein>
<evidence type="ECO:0000256" key="4">
    <source>
        <dbReference type="ARBA" id="ARBA00022691"/>
    </source>
</evidence>
<dbReference type="OMA" id="SKICICP"/>
<dbReference type="AlphaFoldDB" id="A0A1Y1HVA3"/>